<keyword evidence="5" id="KW-1185">Reference proteome</keyword>
<dbReference type="EMBL" id="MU004339">
    <property type="protein sequence ID" value="KAF2656202.1"/>
    <property type="molecule type" value="Genomic_DNA"/>
</dbReference>
<dbReference type="PANTHER" id="PTHR24320">
    <property type="entry name" value="RETINOL DEHYDROGENASE"/>
    <property type="match status" value="1"/>
</dbReference>
<comment type="similarity">
    <text evidence="1">Belongs to the short-chain dehydrogenases/reductases (SDR) family.</text>
</comment>
<dbReference type="InterPro" id="IPR036291">
    <property type="entry name" value="NAD(P)-bd_dom_sf"/>
</dbReference>
<dbReference type="PRINTS" id="PR00081">
    <property type="entry name" value="GDHRDH"/>
</dbReference>
<dbReference type="Pfam" id="PF00106">
    <property type="entry name" value="adh_short"/>
    <property type="match status" value="1"/>
</dbReference>
<dbReference type="Proteomes" id="UP000799324">
    <property type="component" value="Unassembled WGS sequence"/>
</dbReference>
<dbReference type="GO" id="GO:0016491">
    <property type="term" value="F:oxidoreductase activity"/>
    <property type="evidence" value="ECO:0007669"/>
    <property type="project" value="UniProtKB-KW"/>
</dbReference>
<dbReference type="AlphaFoldDB" id="A0A6A6T971"/>
<evidence type="ECO:0000313" key="5">
    <source>
        <dbReference type="Proteomes" id="UP000799324"/>
    </source>
</evidence>
<dbReference type="InterPro" id="IPR002347">
    <property type="entry name" value="SDR_fam"/>
</dbReference>
<sequence length="344" mass="36712">MSTFSQIFPPCPTFTEKSIVDLSTKVYIITGATAGVGLSLATMLYSLNATVYIGGRSSSSCETAITAVQTSIPTSKGNLKPFVADLSDLTTIKPAVTTFLSQEHRLDVLFLNAGIMTPPASSKTTQGYDLELGVNCLSSFLLVQLLEPTMANVARHFCHPNQSIRVVWVSSLLNVGTPDGGVQLDASGVPKQLEGMPNYMQSKAGVYLLAHEFASRQKSTGREDGNGSSADVIANEASHGNPFGVLHVSLNPGLMKTELQRHAPPPMRGIMSAVFKGPKAGAYTELYAGLAPGVSSGDYVIPWGRKGEVPPHVVRSMKGVDGQASVSKRFYEWCEQQVQPFVDA</sequence>
<evidence type="ECO:0000313" key="4">
    <source>
        <dbReference type="EMBL" id="KAF2656202.1"/>
    </source>
</evidence>
<keyword evidence="2" id="KW-0521">NADP</keyword>
<dbReference type="Gene3D" id="3.40.50.720">
    <property type="entry name" value="NAD(P)-binding Rossmann-like Domain"/>
    <property type="match status" value="1"/>
</dbReference>
<protein>
    <submittedName>
        <fullName evidence="4">Short-chain dehydrogenase</fullName>
    </submittedName>
</protein>
<name>A0A6A6T971_9PLEO</name>
<accession>A0A6A6T971</accession>
<dbReference type="SUPFAM" id="SSF51735">
    <property type="entry name" value="NAD(P)-binding Rossmann-fold domains"/>
    <property type="match status" value="1"/>
</dbReference>
<evidence type="ECO:0000256" key="2">
    <source>
        <dbReference type="ARBA" id="ARBA00022857"/>
    </source>
</evidence>
<gene>
    <name evidence="4" type="ORF">K491DRAFT_692221</name>
</gene>
<dbReference type="PANTHER" id="PTHR24320:SF236">
    <property type="entry name" value="SHORT-CHAIN DEHYDROGENASE-RELATED"/>
    <property type="match status" value="1"/>
</dbReference>
<dbReference type="OrthoDB" id="191139at2759"/>
<organism evidence="4 5">
    <name type="scientific">Lophiostoma macrostomum CBS 122681</name>
    <dbReference type="NCBI Taxonomy" id="1314788"/>
    <lineage>
        <taxon>Eukaryota</taxon>
        <taxon>Fungi</taxon>
        <taxon>Dikarya</taxon>
        <taxon>Ascomycota</taxon>
        <taxon>Pezizomycotina</taxon>
        <taxon>Dothideomycetes</taxon>
        <taxon>Pleosporomycetidae</taxon>
        <taxon>Pleosporales</taxon>
        <taxon>Lophiostomataceae</taxon>
        <taxon>Lophiostoma</taxon>
    </lineage>
</organism>
<evidence type="ECO:0000256" key="3">
    <source>
        <dbReference type="ARBA" id="ARBA00023002"/>
    </source>
</evidence>
<proteinExistence type="inferred from homology"/>
<evidence type="ECO:0000256" key="1">
    <source>
        <dbReference type="ARBA" id="ARBA00006484"/>
    </source>
</evidence>
<reference evidence="4" key="1">
    <citation type="journal article" date="2020" name="Stud. Mycol.">
        <title>101 Dothideomycetes genomes: a test case for predicting lifestyles and emergence of pathogens.</title>
        <authorList>
            <person name="Haridas S."/>
            <person name="Albert R."/>
            <person name="Binder M."/>
            <person name="Bloem J."/>
            <person name="Labutti K."/>
            <person name="Salamov A."/>
            <person name="Andreopoulos B."/>
            <person name="Baker S."/>
            <person name="Barry K."/>
            <person name="Bills G."/>
            <person name="Bluhm B."/>
            <person name="Cannon C."/>
            <person name="Castanera R."/>
            <person name="Culley D."/>
            <person name="Daum C."/>
            <person name="Ezra D."/>
            <person name="Gonzalez J."/>
            <person name="Henrissat B."/>
            <person name="Kuo A."/>
            <person name="Liang C."/>
            <person name="Lipzen A."/>
            <person name="Lutzoni F."/>
            <person name="Magnuson J."/>
            <person name="Mondo S."/>
            <person name="Nolan M."/>
            <person name="Ohm R."/>
            <person name="Pangilinan J."/>
            <person name="Park H.-J."/>
            <person name="Ramirez L."/>
            <person name="Alfaro M."/>
            <person name="Sun H."/>
            <person name="Tritt A."/>
            <person name="Yoshinaga Y."/>
            <person name="Zwiers L.-H."/>
            <person name="Turgeon B."/>
            <person name="Goodwin S."/>
            <person name="Spatafora J."/>
            <person name="Crous P."/>
            <person name="Grigoriev I."/>
        </authorList>
    </citation>
    <scope>NUCLEOTIDE SEQUENCE</scope>
    <source>
        <strain evidence="4">CBS 122681</strain>
    </source>
</reference>
<keyword evidence="3" id="KW-0560">Oxidoreductase</keyword>